<comment type="subcellular location">
    <subcellularLocation>
        <location evidence="1">Nucleus</location>
    </subcellularLocation>
</comment>
<accession>A0A1X7VJY0</accession>
<evidence type="ECO:0000256" key="5">
    <source>
        <dbReference type="ARBA" id="ARBA00023242"/>
    </source>
</evidence>
<dbReference type="GO" id="GO:0005634">
    <property type="term" value="C:nucleus"/>
    <property type="evidence" value="ECO:0007669"/>
    <property type="project" value="UniProtKB-SubCell"/>
</dbReference>
<keyword evidence="2" id="KW-0479">Metal-binding</keyword>
<name>A0A1X7VJY0_AMPQE</name>
<keyword evidence="4" id="KW-0862">Zinc</keyword>
<evidence type="ECO:0000313" key="7">
    <source>
        <dbReference type="EnsemblMetazoa" id="Aqu2.1.40115_001"/>
    </source>
</evidence>
<proteinExistence type="predicted"/>
<dbReference type="eggNOG" id="ENOG502SERV">
    <property type="taxonomic scope" value="Eukaryota"/>
</dbReference>
<dbReference type="PANTHER" id="PTHR46481:SF10">
    <property type="entry name" value="ZINC FINGER BED DOMAIN-CONTAINING PROTEIN 39"/>
    <property type="match status" value="1"/>
</dbReference>
<evidence type="ECO:0000256" key="1">
    <source>
        <dbReference type="ARBA" id="ARBA00004123"/>
    </source>
</evidence>
<evidence type="ECO:0000256" key="6">
    <source>
        <dbReference type="SAM" id="MobiDB-lite"/>
    </source>
</evidence>
<dbReference type="PANTHER" id="PTHR46481">
    <property type="entry name" value="ZINC FINGER BED DOMAIN-CONTAINING PROTEIN 4"/>
    <property type="match status" value="1"/>
</dbReference>
<feature type="compositionally biased region" description="Basic and acidic residues" evidence="6">
    <location>
        <begin position="50"/>
        <end position="76"/>
    </location>
</feature>
<dbReference type="EnsemblMetazoa" id="Aqu2.1.40115_001">
    <property type="protein sequence ID" value="Aqu2.1.40115_001"/>
    <property type="gene ID" value="Aqu2.1.40115"/>
</dbReference>
<dbReference type="GO" id="GO:0008270">
    <property type="term" value="F:zinc ion binding"/>
    <property type="evidence" value="ECO:0007669"/>
    <property type="project" value="UniProtKB-KW"/>
</dbReference>
<reference evidence="7" key="1">
    <citation type="submission" date="2017-05" db="UniProtKB">
        <authorList>
            <consortium name="EnsemblMetazoa"/>
        </authorList>
    </citation>
    <scope>IDENTIFICATION</scope>
</reference>
<evidence type="ECO:0000256" key="4">
    <source>
        <dbReference type="ARBA" id="ARBA00022833"/>
    </source>
</evidence>
<evidence type="ECO:0000256" key="3">
    <source>
        <dbReference type="ARBA" id="ARBA00022771"/>
    </source>
</evidence>
<dbReference type="InParanoid" id="A0A1X7VJY0"/>
<feature type="region of interest" description="Disordered" evidence="6">
    <location>
        <begin position="49"/>
        <end position="82"/>
    </location>
</feature>
<keyword evidence="5" id="KW-0539">Nucleus</keyword>
<dbReference type="AlphaFoldDB" id="A0A1X7VJY0"/>
<evidence type="ECO:0008006" key="8">
    <source>
        <dbReference type="Google" id="ProtNLM"/>
    </source>
</evidence>
<protein>
    <recommendedName>
        <fullName evidence="8">BED-type domain-containing protein</fullName>
    </recommendedName>
</protein>
<organism evidence="7">
    <name type="scientific">Amphimedon queenslandica</name>
    <name type="common">Sponge</name>
    <dbReference type="NCBI Taxonomy" id="400682"/>
    <lineage>
        <taxon>Eukaryota</taxon>
        <taxon>Metazoa</taxon>
        <taxon>Porifera</taxon>
        <taxon>Demospongiae</taxon>
        <taxon>Heteroscleromorpha</taxon>
        <taxon>Haplosclerida</taxon>
        <taxon>Niphatidae</taxon>
        <taxon>Amphimedon</taxon>
    </lineage>
</organism>
<sequence length="176" mass="20707">MSCVWQYFEYNKETKESTCAVETLESGSICGKKLKGFYPTNLKKHLKQSHPNEYRQFEQNERERMSEDVEKQKRDQSTSSHISLSEFAVRQKPYDKESQRNKLITTKLAIFVGATNIPLSIVECQEFRDLMYEMDKRYSEPQQKKIGNEVEKVYVGLKERIRSTLESTRRISICAD</sequence>
<dbReference type="InterPro" id="IPR052035">
    <property type="entry name" value="ZnF_BED_domain_contain"/>
</dbReference>
<dbReference type="OrthoDB" id="10057873at2759"/>
<keyword evidence="3" id="KW-0863">Zinc-finger</keyword>
<evidence type="ECO:0000256" key="2">
    <source>
        <dbReference type="ARBA" id="ARBA00022723"/>
    </source>
</evidence>